<proteinExistence type="predicted"/>
<feature type="transmembrane region" description="Helical" evidence="1">
    <location>
        <begin position="33"/>
        <end position="57"/>
    </location>
</feature>
<keyword evidence="1" id="KW-0812">Transmembrane</keyword>
<keyword evidence="1" id="KW-0472">Membrane</keyword>
<sequence>MSDDPKRDDLGREIVRSWIHRGEYDKVIEAQGVAYLLFGGIIVVSIVLCVVLSVLGIKW</sequence>
<organism evidence="2 3">
    <name type="scientific">Fimbriiglobus ruber</name>
    <dbReference type="NCBI Taxonomy" id="1908690"/>
    <lineage>
        <taxon>Bacteria</taxon>
        <taxon>Pseudomonadati</taxon>
        <taxon>Planctomycetota</taxon>
        <taxon>Planctomycetia</taxon>
        <taxon>Gemmatales</taxon>
        <taxon>Gemmataceae</taxon>
        <taxon>Fimbriiglobus</taxon>
    </lineage>
</organism>
<dbReference type="AlphaFoldDB" id="A0A225DCM0"/>
<dbReference type="EMBL" id="NIDE01000014">
    <property type="protein sequence ID" value="OWK37384.1"/>
    <property type="molecule type" value="Genomic_DNA"/>
</dbReference>
<evidence type="ECO:0000313" key="2">
    <source>
        <dbReference type="EMBL" id="OWK37384.1"/>
    </source>
</evidence>
<comment type="caution">
    <text evidence="2">The sequence shown here is derived from an EMBL/GenBank/DDBJ whole genome shotgun (WGS) entry which is preliminary data.</text>
</comment>
<protein>
    <submittedName>
        <fullName evidence="2">Uncharacterized protein</fullName>
    </submittedName>
</protein>
<keyword evidence="3" id="KW-1185">Reference proteome</keyword>
<dbReference type="RefSeq" id="WP_088257314.1">
    <property type="nucleotide sequence ID" value="NZ_NIDE01000014.1"/>
</dbReference>
<reference evidence="3" key="1">
    <citation type="submission" date="2017-06" db="EMBL/GenBank/DDBJ databases">
        <title>Genome analysis of Fimbriiglobus ruber SP5, the first member of the order Planctomycetales with confirmed chitinolytic capability.</title>
        <authorList>
            <person name="Ravin N.V."/>
            <person name="Rakitin A.L."/>
            <person name="Ivanova A.A."/>
            <person name="Beletsky A.V."/>
            <person name="Kulichevskaya I.S."/>
            <person name="Mardanov A.V."/>
            <person name="Dedysh S.N."/>
        </authorList>
    </citation>
    <scope>NUCLEOTIDE SEQUENCE [LARGE SCALE GENOMIC DNA]</scope>
    <source>
        <strain evidence="3">SP5</strain>
    </source>
</reference>
<evidence type="ECO:0000256" key="1">
    <source>
        <dbReference type="SAM" id="Phobius"/>
    </source>
</evidence>
<keyword evidence="1" id="KW-1133">Transmembrane helix</keyword>
<accession>A0A225DCM0</accession>
<gene>
    <name evidence="2" type="ORF">FRUB_06504</name>
</gene>
<evidence type="ECO:0000313" key="3">
    <source>
        <dbReference type="Proteomes" id="UP000214646"/>
    </source>
</evidence>
<name>A0A225DCM0_9BACT</name>
<dbReference type="Proteomes" id="UP000214646">
    <property type="component" value="Unassembled WGS sequence"/>
</dbReference>